<gene>
    <name evidence="1" type="ORF">Vbra_8465</name>
</gene>
<proteinExistence type="predicted"/>
<organism evidence="1 2">
    <name type="scientific">Vitrella brassicaformis (strain CCMP3155)</name>
    <dbReference type="NCBI Taxonomy" id="1169540"/>
    <lineage>
        <taxon>Eukaryota</taxon>
        <taxon>Sar</taxon>
        <taxon>Alveolata</taxon>
        <taxon>Colpodellida</taxon>
        <taxon>Vitrellaceae</taxon>
        <taxon>Vitrella</taxon>
    </lineage>
</organism>
<dbReference type="FunCoup" id="A0A0G4EZ38">
    <property type="interactions" value="38"/>
</dbReference>
<dbReference type="OrthoDB" id="409554at2759"/>
<dbReference type="InParanoid" id="A0A0G4EZ38"/>
<dbReference type="PhylomeDB" id="A0A0G4EZ38"/>
<dbReference type="EMBL" id="CDMY01000347">
    <property type="protein sequence ID" value="CEM03831.1"/>
    <property type="molecule type" value="Genomic_DNA"/>
</dbReference>
<evidence type="ECO:0000313" key="2">
    <source>
        <dbReference type="Proteomes" id="UP000041254"/>
    </source>
</evidence>
<reference evidence="1 2" key="1">
    <citation type="submission" date="2014-11" db="EMBL/GenBank/DDBJ databases">
        <authorList>
            <person name="Zhu J."/>
            <person name="Qi W."/>
            <person name="Song R."/>
        </authorList>
    </citation>
    <scope>NUCLEOTIDE SEQUENCE [LARGE SCALE GENOMIC DNA]</scope>
</reference>
<sequence length="151" mass="17794">MVAQRWAWTAAGEFLAFRLGRLYETLYYSQYNNKYWMALIIPGWFCTTRWRAEHQLHYYVFIDSANILPDTSSWLWGSWGQGTKYYLPDNAKVKDLYKAVYGEDKKVPSNVRAGCRGRMMDDDDTLAMAVHAFCKRDPKIQIWEEDGTIHM</sequence>
<dbReference type="Proteomes" id="UP000041254">
    <property type="component" value="Unassembled WGS sequence"/>
</dbReference>
<accession>A0A0G4EZ38</accession>
<dbReference type="STRING" id="1169540.A0A0G4EZ38"/>
<keyword evidence="2" id="KW-1185">Reference proteome</keyword>
<dbReference type="AlphaFoldDB" id="A0A0G4EZ38"/>
<dbReference type="VEuPathDB" id="CryptoDB:Vbra_8465"/>
<name>A0A0G4EZ38_VITBC</name>
<dbReference type="OMA" id="AVHAFCK"/>
<protein>
    <submittedName>
        <fullName evidence="1">Uncharacterized protein</fullName>
    </submittedName>
</protein>
<evidence type="ECO:0000313" key="1">
    <source>
        <dbReference type="EMBL" id="CEM03831.1"/>
    </source>
</evidence>